<keyword evidence="2" id="KW-1133">Transmembrane helix</keyword>
<dbReference type="NCBIfam" id="NF006948">
    <property type="entry name" value="PRK09430.1"/>
    <property type="match status" value="1"/>
</dbReference>
<evidence type="ECO:0000256" key="2">
    <source>
        <dbReference type="SAM" id="Phobius"/>
    </source>
</evidence>
<sequence length="266" mass="29374">MQLNRWTRRWLGRLLGALAGGLAAGPIGVVVGFGVGALLDAWARLTGVVGLVWSGCGLAAQQRLFIGATALTMGRIAKRDGRVSEAEIAAARRVLAELPLDEPGRRRAITVFNRGKAPDAPLRPVLLLLRLIGRRHPEELARFLDFQLRVACADGAAHPGRDRLLRRVWRWAGVAEADLKARLEAYRQGQRQRTLRPTVEHACRLLGVSRNASAEQVRKAYRRAISRSHPDRLVARGVSERELEAASERTRQIRAAYEALCEARGL</sequence>
<dbReference type="Gene3D" id="1.10.287.110">
    <property type="entry name" value="DnaJ domain"/>
    <property type="match status" value="1"/>
</dbReference>
<dbReference type="PANTHER" id="PTHR24074">
    <property type="entry name" value="CO-CHAPERONE PROTEIN DJLA"/>
    <property type="match status" value="1"/>
</dbReference>
<name>A0ABS1E3X6_9GAMM</name>
<dbReference type="RefSeq" id="WP_200257614.1">
    <property type="nucleotide sequence ID" value="NZ_NRSH01000043.1"/>
</dbReference>
<organism evidence="4 5">
    <name type="scientific">Halorhodospira neutriphila</name>
    <dbReference type="NCBI Taxonomy" id="168379"/>
    <lineage>
        <taxon>Bacteria</taxon>
        <taxon>Pseudomonadati</taxon>
        <taxon>Pseudomonadota</taxon>
        <taxon>Gammaproteobacteria</taxon>
        <taxon>Chromatiales</taxon>
        <taxon>Ectothiorhodospiraceae</taxon>
        <taxon>Halorhodospira</taxon>
    </lineage>
</organism>
<dbReference type="InterPro" id="IPR036869">
    <property type="entry name" value="J_dom_sf"/>
</dbReference>
<dbReference type="InterPro" id="IPR001623">
    <property type="entry name" value="DnaJ_domain"/>
</dbReference>
<dbReference type="Proteomes" id="UP000738126">
    <property type="component" value="Unassembled WGS sequence"/>
</dbReference>
<keyword evidence="2" id="KW-0812">Transmembrane</keyword>
<dbReference type="InterPro" id="IPR007791">
    <property type="entry name" value="DjlA_N"/>
</dbReference>
<protein>
    <submittedName>
        <fullName evidence="4">Molecular chaperone DjlA</fullName>
    </submittedName>
</protein>
<feature type="domain" description="J" evidence="3">
    <location>
        <begin position="201"/>
        <end position="265"/>
    </location>
</feature>
<keyword evidence="5" id="KW-1185">Reference proteome</keyword>
<dbReference type="CDD" id="cd06257">
    <property type="entry name" value="DnaJ"/>
    <property type="match status" value="1"/>
</dbReference>
<dbReference type="InterPro" id="IPR050817">
    <property type="entry name" value="DjlA_DnaK_co-chaperone"/>
</dbReference>
<evidence type="ECO:0000313" key="4">
    <source>
        <dbReference type="EMBL" id="MBK1726441.1"/>
    </source>
</evidence>
<comment type="caution">
    <text evidence="4">The sequence shown here is derived from an EMBL/GenBank/DDBJ whole genome shotgun (WGS) entry which is preliminary data.</text>
</comment>
<keyword evidence="2" id="KW-0472">Membrane</keyword>
<evidence type="ECO:0000313" key="5">
    <source>
        <dbReference type="Proteomes" id="UP000738126"/>
    </source>
</evidence>
<dbReference type="PRINTS" id="PR00625">
    <property type="entry name" value="JDOMAIN"/>
</dbReference>
<accession>A0ABS1E3X6</accession>
<proteinExistence type="predicted"/>
<dbReference type="Gene3D" id="1.10.3680.10">
    <property type="entry name" value="TerB-like"/>
    <property type="match status" value="1"/>
</dbReference>
<dbReference type="SMART" id="SM00271">
    <property type="entry name" value="DnaJ"/>
    <property type="match status" value="1"/>
</dbReference>
<dbReference type="InterPro" id="IPR029024">
    <property type="entry name" value="TerB-like"/>
</dbReference>
<dbReference type="Pfam" id="PF00226">
    <property type="entry name" value="DnaJ"/>
    <property type="match status" value="1"/>
</dbReference>
<evidence type="ECO:0000259" key="3">
    <source>
        <dbReference type="PROSITE" id="PS50076"/>
    </source>
</evidence>
<dbReference type="EMBL" id="NRSH01000043">
    <property type="protein sequence ID" value="MBK1726441.1"/>
    <property type="molecule type" value="Genomic_DNA"/>
</dbReference>
<evidence type="ECO:0000256" key="1">
    <source>
        <dbReference type="ARBA" id="ARBA00023186"/>
    </source>
</evidence>
<dbReference type="SUPFAM" id="SSF46565">
    <property type="entry name" value="Chaperone J-domain"/>
    <property type="match status" value="1"/>
</dbReference>
<dbReference type="Pfam" id="PF05099">
    <property type="entry name" value="TerB"/>
    <property type="match status" value="1"/>
</dbReference>
<keyword evidence="1" id="KW-0143">Chaperone</keyword>
<reference evidence="4 5" key="1">
    <citation type="journal article" date="2020" name="Microorganisms">
        <title>Osmotic Adaptation and Compatible Solute Biosynthesis of Phototrophic Bacteria as Revealed from Genome Analyses.</title>
        <authorList>
            <person name="Imhoff J.F."/>
            <person name="Rahn T."/>
            <person name="Kunzel S."/>
            <person name="Keller A."/>
            <person name="Neulinger S.C."/>
        </authorList>
    </citation>
    <scope>NUCLEOTIDE SEQUENCE [LARGE SCALE GENOMIC DNA]</scope>
    <source>
        <strain evidence="4 5">DSM 15116</strain>
    </source>
</reference>
<dbReference type="CDD" id="cd07316">
    <property type="entry name" value="terB_like_DjlA"/>
    <property type="match status" value="1"/>
</dbReference>
<dbReference type="PROSITE" id="PS50076">
    <property type="entry name" value="DNAJ_2"/>
    <property type="match status" value="1"/>
</dbReference>
<feature type="transmembrane region" description="Helical" evidence="2">
    <location>
        <begin position="12"/>
        <end position="35"/>
    </location>
</feature>
<gene>
    <name evidence="4" type="ORF">CKO13_05270</name>
</gene>